<sequence>MMTLSLAIRNLLRNRRRSLAIGSTSLWNQGTCWPLFPNRSGDQILAELALVKVIVDARPQCCIFFNSPASL</sequence>
<comment type="caution">
    <text evidence="1">The sequence shown here is derived from an EMBL/GenBank/DDBJ whole genome shotgun (WGS) entry which is preliminary data.</text>
</comment>
<accession>A0A1Q8YH30</accession>
<proteinExistence type="predicted"/>
<dbReference type="STRING" id="81479.RA876_00200"/>
<protein>
    <submittedName>
        <fullName evidence="1">Uncharacterized protein</fullName>
    </submittedName>
</protein>
<reference evidence="1 2" key="1">
    <citation type="submission" date="2017-01" db="EMBL/GenBank/DDBJ databases">
        <title>Genome sequence of Rhodoferax antarcticus ANT.BR, a psychrophilic purple nonsulfur bacterium from an Antarctic microbial mat.</title>
        <authorList>
            <person name="Baker J."/>
            <person name="Riester C."/>
            <person name="Skinner B."/>
            <person name="Newell A."/>
            <person name="Swingley W."/>
            <person name="Madigan M."/>
            <person name="Jung D."/>
            <person name="Asao M."/>
            <person name="Chen M."/>
            <person name="Loughlin P."/>
            <person name="Pan H."/>
            <person name="Lin S."/>
            <person name="Li N."/>
            <person name="Shaw J."/>
            <person name="Prado M."/>
            <person name="Sherman C."/>
            <person name="Li X."/>
            <person name="Tang J."/>
            <person name="Blankenship R."/>
            <person name="Zhao T."/>
            <person name="Touchman J."/>
            <person name="Sattley M."/>
        </authorList>
    </citation>
    <scope>NUCLEOTIDE SEQUENCE [LARGE SCALE GENOMIC DNA]</scope>
    <source>
        <strain evidence="1 2">ANT.BR</strain>
    </source>
</reference>
<dbReference type="AlphaFoldDB" id="A0A1Q8YH30"/>
<organism evidence="1 2">
    <name type="scientific">Rhodoferax antarcticus ANT.BR</name>
    <dbReference type="NCBI Taxonomy" id="1111071"/>
    <lineage>
        <taxon>Bacteria</taxon>
        <taxon>Pseudomonadati</taxon>
        <taxon>Pseudomonadota</taxon>
        <taxon>Betaproteobacteria</taxon>
        <taxon>Burkholderiales</taxon>
        <taxon>Comamonadaceae</taxon>
        <taxon>Rhodoferax</taxon>
    </lineage>
</organism>
<evidence type="ECO:0000313" key="1">
    <source>
        <dbReference type="EMBL" id="OLP07267.1"/>
    </source>
</evidence>
<dbReference type="EMBL" id="MSYM01000008">
    <property type="protein sequence ID" value="OLP07267.1"/>
    <property type="molecule type" value="Genomic_DNA"/>
</dbReference>
<keyword evidence="2" id="KW-1185">Reference proteome</keyword>
<evidence type="ECO:0000313" key="2">
    <source>
        <dbReference type="Proteomes" id="UP000185911"/>
    </source>
</evidence>
<name>A0A1Q8YH30_9BURK</name>
<dbReference type="Proteomes" id="UP000185911">
    <property type="component" value="Unassembled WGS sequence"/>
</dbReference>
<gene>
    <name evidence="1" type="ORF">BLL52_1097</name>
</gene>